<feature type="compositionally biased region" description="Basic and acidic residues" evidence="1">
    <location>
        <begin position="382"/>
        <end position="396"/>
    </location>
</feature>
<evidence type="ECO:0000313" key="2">
    <source>
        <dbReference type="EMBL" id="MDN3688718.1"/>
    </source>
</evidence>
<proteinExistence type="predicted"/>
<dbReference type="Proteomes" id="UP001236663">
    <property type="component" value="Unassembled WGS sequence"/>
</dbReference>
<accession>A0ABT8C7F0</accession>
<feature type="region of interest" description="Disordered" evidence="1">
    <location>
        <begin position="376"/>
        <end position="396"/>
    </location>
</feature>
<protein>
    <submittedName>
        <fullName evidence="2">Uncharacterized protein</fullName>
    </submittedName>
</protein>
<dbReference type="RefSeq" id="WP_163386477.1">
    <property type="nucleotide sequence ID" value="NZ_JAUFQS010000012.1"/>
</dbReference>
<evidence type="ECO:0000256" key="1">
    <source>
        <dbReference type="SAM" id="MobiDB-lite"/>
    </source>
</evidence>
<organism evidence="2 3">
    <name type="scientific">Cyclobacterium jeungdonense</name>
    <dbReference type="NCBI Taxonomy" id="708087"/>
    <lineage>
        <taxon>Bacteria</taxon>
        <taxon>Pseudomonadati</taxon>
        <taxon>Bacteroidota</taxon>
        <taxon>Cytophagia</taxon>
        <taxon>Cytophagales</taxon>
        <taxon>Cyclobacteriaceae</taxon>
        <taxon>Cyclobacterium</taxon>
    </lineage>
</organism>
<sequence>MSMIHSFHIPVMGLGFTVDSPLKVARFGISSVVSIMDDQLLEDMRRIYSRKLVIPYFQIEDKEPDARAKRVKAYLNFLQSVVNEQVKKMKKEAFGEGNEIDTYFELLPEGHPLNCLYSRMQHAFGSEKLTLQEELRKEIVPGNIDVNIMTKVDKINYAKDGQALPREYSDALAALRGFAQSDVNGGVVFSAGMNPALYSYAVEFSDFFPDQDGIIKKPIILKVSDYRSALIQGKFLAKKGLWVSEFRIESGLNCGGHAFATDGFLAGPILESFKQNKADLRNELVEICQQALQQKNIPQLPKSIRPKITYQGGIGTAEENQMLLQTYDLDGTGWGSPFLLVPEATSVDKETLDRLLKAKKSDFYLSRASPLGVPFNNLRTSSGEEQRKGRIDKDRPGSPCYKKLLASNTEFTEKPICTASRQYQLLKIKQREAGGISASALEEILEKDCLCEGLGAPAILASGETPRRNLKAVTICPGPNLAYFKGAFSLKEMVDHIYGKMQLNLDSERPHVFLKELQLYIQHLKAEIEAAVPENARKFESYVEKFRKNLSEGISYYQELKSIWSLENEKMLEKLKEQVSGLKWELEQV</sequence>
<comment type="caution">
    <text evidence="2">The sequence shown here is derived from an EMBL/GenBank/DDBJ whole genome shotgun (WGS) entry which is preliminary data.</text>
</comment>
<evidence type="ECO:0000313" key="3">
    <source>
        <dbReference type="Proteomes" id="UP001236663"/>
    </source>
</evidence>
<reference evidence="3" key="1">
    <citation type="journal article" date="2019" name="Int. J. Syst. Evol. Microbiol.">
        <title>The Global Catalogue of Microorganisms (GCM) 10K type strain sequencing project: providing services to taxonomists for standard genome sequencing and annotation.</title>
        <authorList>
            <consortium name="The Broad Institute Genomics Platform"/>
            <consortium name="The Broad Institute Genome Sequencing Center for Infectious Disease"/>
            <person name="Wu L."/>
            <person name="Ma J."/>
        </authorList>
    </citation>
    <scope>NUCLEOTIDE SEQUENCE [LARGE SCALE GENOMIC DNA]</scope>
    <source>
        <strain evidence="3">CECT 7706</strain>
    </source>
</reference>
<keyword evidence="3" id="KW-1185">Reference proteome</keyword>
<dbReference type="EMBL" id="JAUFQS010000012">
    <property type="protein sequence ID" value="MDN3688718.1"/>
    <property type="molecule type" value="Genomic_DNA"/>
</dbReference>
<gene>
    <name evidence="2" type="ORF">QWZ15_12825</name>
</gene>
<name>A0ABT8C7F0_9BACT</name>